<accession>A0A8D9BNH6</accession>
<feature type="region of interest" description="Disordered" evidence="1">
    <location>
        <begin position="1"/>
        <end position="31"/>
    </location>
</feature>
<name>A0A8D9BNH6_9HEMI</name>
<reference evidence="2" key="1">
    <citation type="submission" date="2021-05" db="EMBL/GenBank/DDBJ databases">
        <authorList>
            <person name="Alioto T."/>
            <person name="Alioto T."/>
            <person name="Gomez Garrido J."/>
        </authorList>
    </citation>
    <scope>NUCLEOTIDE SEQUENCE</scope>
</reference>
<dbReference type="EMBL" id="HBUF01660877">
    <property type="protein sequence ID" value="CAG6788600.1"/>
    <property type="molecule type" value="Transcribed_RNA"/>
</dbReference>
<sequence length="112" mass="13667">MNMKRKNPTAKVERKQKKKRSQGRVVNQEGKKEVTTVAKEIGKADRRWKSYNESRKRKNPRYWWKSFKPSELFLSRRVVSHVQQKLSRKEERSRSVCRKNVWCRIYRETIAE</sequence>
<dbReference type="AlphaFoldDB" id="A0A8D9BNH6"/>
<evidence type="ECO:0000313" key="2">
    <source>
        <dbReference type="EMBL" id="CAG6788600.1"/>
    </source>
</evidence>
<evidence type="ECO:0000256" key="1">
    <source>
        <dbReference type="SAM" id="MobiDB-lite"/>
    </source>
</evidence>
<organism evidence="2">
    <name type="scientific">Cacopsylla melanoneura</name>
    <dbReference type="NCBI Taxonomy" id="428564"/>
    <lineage>
        <taxon>Eukaryota</taxon>
        <taxon>Metazoa</taxon>
        <taxon>Ecdysozoa</taxon>
        <taxon>Arthropoda</taxon>
        <taxon>Hexapoda</taxon>
        <taxon>Insecta</taxon>
        <taxon>Pterygota</taxon>
        <taxon>Neoptera</taxon>
        <taxon>Paraneoptera</taxon>
        <taxon>Hemiptera</taxon>
        <taxon>Sternorrhyncha</taxon>
        <taxon>Psylloidea</taxon>
        <taxon>Psyllidae</taxon>
        <taxon>Psyllinae</taxon>
        <taxon>Cacopsylla</taxon>
    </lineage>
</organism>
<dbReference type="EMBL" id="HBUF01660876">
    <property type="protein sequence ID" value="CAG6788599.1"/>
    <property type="molecule type" value="Transcribed_RNA"/>
</dbReference>
<proteinExistence type="predicted"/>
<protein>
    <submittedName>
        <fullName evidence="2">Uncharacterized protein</fullName>
    </submittedName>
</protein>
<feature type="compositionally biased region" description="Basic residues" evidence="1">
    <location>
        <begin position="1"/>
        <end position="22"/>
    </location>
</feature>